<accession>A0AAP5H174</accession>
<evidence type="ECO:0000313" key="1">
    <source>
        <dbReference type="EMBL" id="MDR6724433.1"/>
    </source>
</evidence>
<comment type="caution">
    <text evidence="1">The sequence shown here is derived from an EMBL/GenBank/DDBJ whole genome shotgun (WGS) entry which is preliminary data.</text>
</comment>
<protein>
    <submittedName>
        <fullName evidence="1">Uncharacterized protein</fullName>
    </submittedName>
</protein>
<name>A0AAP5H174_PAEAM</name>
<dbReference type="Proteomes" id="UP001254832">
    <property type="component" value="Unassembled WGS sequence"/>
</dbReference>
<dbReference type="AlphaFoldDB" id="A0AAP5H174"/>
<sequence>MKKRINVITCGLQLTGGQLGSLQNCYRSFFYIPLGILDSKVIWHLLGVDGFDLIPIGGMYPAILDYDIVDAKNTKLACAKSKAALRENIHETA</sequence>
<evidence type="ECO:0000313" key="2">
    <source>
        <dbReference type="Proteomes" id="UP001254832"/>
    </source>
</evidence>
<dbReference type="EMBL" id="JAVDTR010000007">
    <property type="protein sequence ID" value="MDR6724433.1"/>
    <property type="molecule type" value="Genomic_DNA"/>
</dbReference>
<proteinExistence type="predicted"/>
<reference evidence="1" key="1">
    <citation type="submission" date="2023-07" db="EMBL/GenBank/DDBJ databases">
        <title>Sorghum-associated microbial communities from plants grown in Nebraska, USA.</title>
        <authorList>
            <person name="Schachtman D."/>
        </authorList>
    </citation>
    <scope>NUCLEOTIDE SEQUENCE</scope>
    <source>
        <strain evidence="1">BE80</strain>
    </source>
</reference>
<organism evidence="1 2">
    <name type="scientific">Paenibacillus amylolyticus</name>
    <dbReference type="NCBI Taxonomy" id="1451"/>
    <lineage>
        <taxon>Bacteria</taxon>
        <taxon>Bacillati</taxon>
        <taxon>Bacillota</taxon>
        <taxon>Bacilli</taxon>
        <taxon>Bacillales</taxon>
        <taxon>Paenibacillaceae</taxon>
        <taxon>Paenibacillus</taxon>
    </lineage>
</organism>
<gene>
    <name evidence="1" type="ORF">J2W91_002901</name>
</gene>
<dbReference type="RefSeq" id="WP_056691116.1">
    <property type="nucleotide sequence ID" value="NZ_JAVDTR010000007.1"/>
</dbReference>